<protein>
    <submittedName>
        <fullName evidence="2">VOC family protein</fullName>
    </submittedName>
</protein>
<dbReference type="InterPro" id="IPR029068">
    <property type="entry name" value="Glyas_Bleomycin-R_OHBP_Dase"/>
</dbReference>
<dbReference type="PANTHER" id="PTHR33990">
    <property type="entry name" value="PROTEIN YJDN-RELATED"/>
    <property type="match status" value="1"/>
</dbReference>
<evidence type="ECO:0000259" key="1">
    <source>
        <dbReference type="Pfam" id="PF00903"/>
    </source>
</evidence>
<accession>A0A3S0WYG1</accession>
<reference evidence="2 3" key="1">
    <citation type="submission" date="2018-12" db="EMBL/GenBank/DDBJ databases">
        <authorList>
            <person name="Li F."/>
        </authorList>
    </citation>
    <scope>NUCLEOTIDE SEQUENCE [LARGE SCALE GENOMIC DNA]</scope>
    <source>
        <strain evidence="2 3">EGI 6500705</strain>
    </source>
</reference>
<dbReference type="Pfam" id="PF00903">
    <property type="entry name" value="Glyoxalase"/>
    <property type="match status" value="1"/>
</dbReference>
<keyword evidence="3" id="KW-1185">Reference proteome</keyword>
<dbReference type="CDD" id="cd06588">
    <property type="entry name" value="PhnB_like"/>
    <property type="match status" value="1"/>
</dbReference>
<dbReference type="SUPFAM" id="SSF54593">
    <property type="entry name" value="Glyoxalase/Bleomycin resistance protein/Dihydroxybiphenyl dioxygenase"/>
    <property type="match status" value="1"/>
</dbReference>
<dbReference type="InterPro" id="IPR028973">
    <property type="entry name" value="PhnB-like"/>
</dbReference>
<dbReference type="RefSeq" id="WP_127048283.1">
    <property type="nucleotide sequence ID" value="NZ_RZGZ01000002.1"/>
</dbReference>
<evidence type="ECO:0000313" key="3">
    <source>
        <dbReference type="Proteomes" id="UP000274909"/>
    </source>
</evidence>
<feature type="domain" description="Glyoxalase/fosfomycin resistance/dioxygenase" evidence="1">
    <location>
        <begin position="10"/>
        <end position="125"/>
    </location>
</feature>
<dbReference type="Proteomes" id="UP000274909">
    <property type="component" value="Unassembled WGS sequence"/>
</dbReference>
<sequence>MSGIGLYLSFPGTAAEALGFYARAFDAEVELHTFDEFGRTDGPADAIAHGVLSGPVGLFASDTAGDEEPVSMTGVSVTLLGTADGETLTRWFERLSDGGTVLDPLQKRPWGATDGQVRDRYGVRWLVGYED</sequence>
<dbReference type="PANTHER" id="PTHR33990:SF1">
    <property type="entry name" value="PROTEIN YJDN"/>
    <property type="match status" value="1"/>
</dbReference>
<comment type="caution">
    <text evidence="2">The sequence shown here is derived from an EMBL/GenBank/DDBJ whole genome shotgun (WGS) entry which is preliminary data.</text>
</comment>
<proteinExistence type="predicted"/>
<dbReference type="Gene3D" id="3.10.180.10">
    <property type="entry name" value="2,3-Dihydroxybiphenyl 1,2-Dioxygenase, domain 1"/>
    <property type="match status" value="1"/>
</dbReference>
<evidence type="ECO:0000313" key="2">
    <source>
        <dbReference type="EMBL" id="RUR01121.1"/>
    </source>
</evidence>
<dbReference type="InterPro" id="IPR004360">
    <property type="entry name" value="Glyas_Fos-R_dOase_dom"/>
</dbReference>
<gene>
    <name evidence="2" type="ORF">ELQ94_06230</name>
</gene>
<dbReference type="AlphaFoldDB" id="A0A3S0WYG1"/>
<organism evidence="2 3">
    <name type="scientific">Labedella endophytica</name>
    <dbReference type="NCBI Taxonomy" id="1523160"/>
    <lineage>
        <taxon>Bacteria</taxon>
        <taxon>Bacillati</taxon>
        <taxon>Actinomycetota</taxon>
        <taxon>Actinomycetes</taxon>
        <taxon>Micrococcales</taxon>
        <taxon>Microbacteriaceae</taxon>
        <taxon>Labedella</taxon>
    </lineage>
</organism>
<dbReference type="EMBL" id="RZGZ01000002">
    <property type="protein sequence ID" value="RUR01121.1"/>
    <property type="molecule type" value="Genomic_DNA"/>
</dbReference>
<name>A0A3S0WYG1_9MICO</name>
<dbReference type="OrthoDB" id="9795306at2"/>